<evidence type="ECO:0000313" key="1">
    <source>
        <dbReference type="EMBL" id="KKQ88319.1"/>
    </source>
</evidence>
<organism evidence="1 2">
    <name type="scientific">Candidatus Curtissbacteria bacterium GW2011_GWC2_38_9</name>
    <dbReference type="NCBI Taxonomy" id="1618414"/>
    <lineage>
        <taxon>Bacteria</taxon>
        <taxon>Candidatus Curtissiibacteriota</taxon>
    </lineage>
</organism>
<comment type="caution">
    <text evidence="1">The sequence shown here is derived from an EMBL/GenBank/DDBJ whole genome shotgun (WGS) entry which is preliminary data.</text>
</comment>
<name>A0A0G0NQZ9_9BACT</name>
<proteinExistence type="predicted"/>
<accession>A0A0G0NQZ9</accession>
<evidence type="ECO:0000313" key="2">
    <source>
        <dbReference type="Proteomes" id="UP000034893"/>
    </source>
</evidence>
<gene>
    <name evidence="1" type="ORF">UT12_C0022G0010</name>
</gene>
<reference evidence="1 2" key="1">
    <citation type="journal article" date="2015" name="Nature">
        <title>rRNA introns, odd ribosomes, and small enigmatic genomes across a large radiation of phyla.</title>
        <authorList>
            <person name="Brown C.T."/>
            <person name="Hug L.A."/>
            <person name="Thomas B.C."/>
            <person name="Sharon I."/>
            <person name="Castelle C.J."/>
            <person name="Singh A."/>
            <person name="Wilkins M.J."/>
            <person name="Williams K.H."/>
            <person name="Banfield J.F."/>
        </authorList>
    </citation>
    <scope>NUCLEOTIDE SEQUENCE [LARGE SCALE GENOMIC DNA]</scope>
</reference>
<keyword evidence="1" id="KW-0449">Lipoprotein</keyword>
<sequence length="158" mass="18089">MNEELKALYKADVNERKKLGSSKVGADEELLEHDKERRKRVKEIIDSGGLKVAKDFYHAALIFQHGEASKDFQKANELARKAMEMGDERAKWLFAASLDRWLLSVGKPQKFGTQFIQNSQGEWEVVQPLDASVTDEERAKYNVPPLSKALEAFKQKYM</sequence>
<dbReference type="EMBL" id="LBVP01000022">
    <property type="protein sequence ID" value="KKQ88319.1"/>
    <property type="molecule type" value="Genomic_DNA"/>
</dbReference>
<dbReference type="AlphaFoldDB" id="A0A0G0NQZ9"/>
<protein>
    <submittedName>
        <fullName evidence="1">Lipoprotein</fullName>
    </submittedName>
</protein>
<dbReference type="Proteomes" id="UP000034893">
    <property type="component" value="Unassembled WGS sequence"/>
</dbReference>